<evidence type="ECO:0000313" key="4">
    <source>
        <dbReference type="Proteomes" id="UP000241788"/>
    </source>
</evidence>
<feature type="region of interest" description="Disordered" evidence="1">
    <location>
        <begin position="85"/>
        <end position="117"/>
    </location>
</feature>
<name>A0A1N6X3F4_9GAMM</name>
<keyword evidence="2" id="KW-0472">Membrane</keyword>
<feature type="transmembrane region" description="Helical" evidence="2">
    <location>
        <begin position="20"/>
        <end position="38"/>
    </location>
</feature>
<reference evidence="4" key="1">
    <citation type="submission" date="2017-01" db="EMBL/GenBank/DDBJ databases">
        <authorList>
            <person name="Varghese N."/>
            <person name="Submissions S."/>
        </authorList>
    </citation>
    <scope>NUCLEOTIDE SEQUENCE [LARGE SCALE GENOMIC DNA]</scope>
    <source>
        <strain evidence="4">UM1</strain>
    </source>
</reference>
<dbReference type="OrthoDB" id="6053802at2"/>
<evidence type="ECO:0000313" key="3">
    <source>
        <dbReference type="EMBL" id="SIQ96888.1"/>
    </source>
</evidence>
<feature type="compositionally biased region" description="Polar residues" evidence="1">
    <location>
        <begin position="86"/>
        <end position="105"/>
    </location>
</feature>
<dbReference type="AlphaFoldDB" id="A0A1N6X3F4"/>
<evidence type="ECO:0000256" key="2">
    <source>
        <dbReference type="SAM" id="Phobius"/>
    </source>
</evidence>
<keyword evidence="2" id="KW-0812">Transmembrane</keyword>
<evidence type="ECO:0000256" key="1">
    <source>
        <dbReference type="SAM" id="MobiDB-lite"/>
    </source>
</evidence>
<proteinExistence type="predicted"/>
<accession>A0A1N6X3F4</accession>
<dbReference type="STRING" id="1604334.SAMN05421546_2124"/>
<dbReference type="RefSeq" id="WP_129582904.1">
    <property type="nucleotide sequence ID" value="NZ_FTLW01000005.1"/>
</dbReference>
<protein>
    <submittedName>
        <fullName evidence="3">Uncharacterized protein</fullName>
    </submittedName>
</protein>
<organism evidence="3 4">
    <name type="scientific">Solilutibacter tolerans</name>
    <dbReference type="NCBI Taxonomy" id="1604334"/>
    <lineage>
        <taxon>Bacteria</taxon>
        <taxon>Pseudomonadati</taxon>
        <taxon>Pseudomonadota</taxon>
        <taxon>Gammaproteobacteria</taxon>
        <taxon>Lysobacterales</taxon>
        <taxon>Lysobacteraceae</taxon>
        <taxon>Solilutibacter</taxon>
    </lineage>
</organism>
<dbReference type="Proteomes" id="UP000241788">
    <property type="component" value="Unassembled WGS sequence"/>
</dbReference>
<gene>
    <name evidence="3" type="ORF">SAMN05421546_2124</name>
</gene>
<sequence>MADEYGGRGQKLGPAMSVRGLGLLVTAALHLALGAYLASYRASMPSFEVKAVRTRLEFISVPVRSHSPSRSRGLIQPLTAAKDTDAVSSSLPAKHQSSQDVNEGQESAGPNGRDESPLAIQSEDWFRPSAAEATQGETQQAIFRRGNKNFGEATPRMAIKMKAPINGHRVITGVSKAIGLWPPGYTDDPCPDLKKDVERFMSKPSESGREQYERNAELMTRYCR</sequence>
<keyword evidence="2" id="KW-1133">Transmembrane helix</keyword>
<dbReference type="EMBL" id="FTLW01000005">
    <property type="protein sequence ID" value="SIQ96888.1"/>
    <property type="molecule type" value="Genomic_DNA"/>
</dbReference>
<keyword evidence="4" id="KW-1185">Reference proteome</keyword>